<dbReference type="InterPro" id="IPR009057">
    <property type="entry name" value="Homeodomain-like_sf"/>
</dbReference>
<feature type="compositionally biased region" description="Polar residues" evidence="7">
    <location>
        <begin position="316"/>
        <end position="329"/>
    </location>
</feature>
<feature type="region of interest" description="Disordered" evidence="7">
    <location>
        <begin position="100"/>
        <end position="250"/>
    </location>
</feature>
<keyword evidence="3" id="KW-0862">Zinc</keyword>
<feature type="domain" description="SANT" evidence="8">
    <location>
        <begin position="761"/>
        <end position="812"/>
    </location>
</feature>
<dbReference type="InterPro" id="IPR017884">
    <property type="entry name" value="SANT_dom"/>
</dbReference>
<feature type="region of interest" description="Disordered" evidence="7">
    <location>
        <begin position="264"/>
        <end position="329"/>
    </location>
</feature>
<dbReference type="Gene3D" id="1.20.58.1880">
    <property type="match status" value="1"/>
</dbReference>
<keyword evidence="5" id="KW-0539">Nucleus</keyword>
<accession>A0AAQ3KZG1</accession>
<evidence type="ECO:0000256" key="4">
    <source>
        <dbReference type="ARBA" id="ARBA00023125"/>
    </source>
</evidence>
<feature type="domain" description="SANT" evidence="8">
    <location>
        <begin position="963"/>
        <end position="1006"/>
    </location>
</feature>
<dbReference type="InterPro" id="IPR001005">
    <property type="entry name" value="SANT/Myb"/>
</dbReference>
<dbReference type="SUPFAM" id="SSF46689">
    <property type="entry name" value="Homeodomain-like"/>
    <property type="match status" value="2"/>
</dbReference>
<dbReference type="PROSITE" id="PS51293">
    <property type="entry name" value="SANT"/>
    <property type="match status" value="2"/>
</dbReference>
<feature type="region of interest" description="Disordered" evidence="7">
    <location>
        <begin position="1460"/>
        <end position="1506"/>
    </location>
</feature>
<feature type="compositionally biased region" description="Low complexity" evidence="7">
    <location>
        <begin position="1460"/>
        <end position="1472"/>
    </location>
</feature>
<dbReference type="Proteomes" id="UP001327560">
    <property type="component" value="Chromosome 8"/>
</dbReference>
<feature type="compositionally biased region" description="Polar residues" evidence="7">
    <location>
        <begin position="221"/>
        <end position="236"/>
    </location>
</feature>
<evidence type="ECO:0000256" key="1">
    <source>
        <dbReference type="ARBA" id="ARBA00022723"/>
    </source>
</evidence>
<evidence type="ECO:0000256" key="7">
    <source>
        <dbReference type="SAM" id="MobiDB-lite"/>
    </source>
</evidence>
<protein>
    <recommendedName>
        <fullName evidence="8">SANT domain-containing protein</fullName>
    </recommendedName>
</protein>
<feature type="compositionally biased region" description="Low complexity" evidence="7">
    <location>
        <begin position="293"/>
        <end position="308"/>
    </location>
</feature>
<dbReference type="SMART" id="SM00717">
    <property type="entry name" value="SANT"/>
    <property type="match status" value="2"/>
</dbReference>
<dbReference type="PANTHER" id="PTHR47340">
    <property type="entry name" value="DUPLICATED HOMEODOMAIN-LIKE SUPERFAMILY PROTEIN"/>
    <property type="match status" value="1"/>
</dbReference>
<evidence type="ECO:0000313" key="10">
    <source>
        <dbReference type="Proteomes" id="UP001327560"/>
    </source>
</evidence>
<feature type="compositionally biased region" description="Polar residues" evidence="7">
    <location>
        <begin position="143"/>
        <end position="167"/>
    </location>
</feature>
<keyword evidence="6" id="KW-0175">Coiled coil</keyword>
<dbReference type="FunFam" id="1.10.10.60:FF:000012">
    <property type="entry name" value="Metastasis-associated 1 family, member 3"/>
    <property type="match status" value="1"/>
</dbReference>
<feature type="compositionally biased region" description="Polar residues" evidence="7">
    <location>
        <begin position="1484"/>
        <end position="1506"/>
    </location>
</feature>
<evidence type="ECO:0000256" key="6">
    <source>
        <dbReference type="SAM" id="Coils"/>
    </source>
</evidence>
<keyword evidence="2" id="KW-0863">Zinc-finger</keyword>
<evidence type="ECO:0000256" key="3">
    <source>
        <dbReference type="ARBA" id="ARBA00022833"/>
    </source>
</evidence>
<feature type="region of interest" description="Disordered" evidence="7">
    <location>
        <begin position="1"/>
        <end position="84"/>
    </location>
</feature>
<sequence>MPPEPLPWDRKEYLFKDHRKHERGDALDGGGGSSSAPRWRDPYHGPRDLPRASPRRPLSGHYRHGGGYHQVQPEDSVGHGWTPSRSDRLWFEDDGFRSSSVRYGGGHRGSSGGSSRDNRGSFRRSPYWDSGDFSRQHHHDSHVTPQMSVTNPILSTSQTSLKDQNGKTGSGADDGFDTGHIFDRREDSLGSMPWKKWSRPASATLTRTGRSESQEAGPETILSTGKENPLRTSVTSDLPPDDVASKKKPRLGWGQGLAKYEKQKVEGSQDASFGSGKGLLSDSSQKNTGISGCLSPATPCSTTCSSSPGTDDKSFSKVTTDGNGISRNSELPGPTFLQLCEEVPNNFDHLEVIPFGSLDSLLADMFQSEDAFSGDSSFTSHSAMSKLSEFKDCISNGLEKIETEIDLLEKELKSLDCDAKSGPSQRFLKLKADSVAVILPLAGLSNKSSYTDDQKVAYVKVEVVENAPCTKCFEEEDLIEDINITKIETIPSKINEMPDSAMELSDVKLDRSSLLAENERLEVSELKQIVDTNNAEKLMVSSEDDKINCVNESNNSVNVNSDGIGQSEMESNLINLIMDSNREAAKLASKTFEEVLPRNPPQLDIWGLVDLTSCRKNNLKIKEKLAVRKSQLKFKERVLTLKFRALHYLWKEDLHLLSIKKLRTKSGKRIELNRSLQSNSQKQRSSVRYWYSLPAGNFTLVPTTEIVNFTSKLLLDSQIKFYRNNLKMPSLLLDEKEKRYTGFITHNGLIEDPPRFEKERAMINPWSHDEKEVFMEMLAQVGKDFTKISSFLSHKTTADCIEFYYKNHKSESFKEVKNRLVLRKQQQCAPANTFLVASGKIWNHEVNAASLDMLGAASFAATHSLDTVSSQKYAGRTAYESYGYPGRPSSANISIEERETAAADMLVGICGALSSEALSSCISSSVDPPDKTNYVKLGQMITPEVSGNLDEEDACSDEGCGELDSADWTDQEKSMFIKALSIYGKDFMKISTFMKTRSREQCKIFFSKARKCLCLDAIQHDTANEGMPLSDANEGRSGTDDACVVEIDSAICSTQSCSKVDLDVTQSIANTSYDEIANVVTGQNETNLVNEQNEDVFIESKVEGTDNKEAFSIPDDKLQSQVDGNLQSDLHMKGSVVAADCEVADSAGRETKVIRTSKIIVSPSELVVEEACSKRESKMIQNAETDGDGGIAEGLKKEDTKSLPVVKVGLSNAKLSNMNLTANQNSSLCSEKEFNPSEAALLSGKKADVCHPLAFVPSFQQQMHLDLLTHRPKKHQSILLNQEDSHSVPSNSFFVDSSSICFGGSLDESSRATLNFQEHANKQNHNTVKRDLYQQYMLRNIPVNQVDRNIQILRGYPLQAFNQEVKREADCPSDEKSSLLETDSKKNGITQSNNFFMSDMPWKKSNVSNLSHTISDLSCRSSAENQSDNEVKPFVKKACSETEEHRTGDVKLFGKILSHPSSVQKSSSSSHESNVRHPSPKFEVSTTRSNTNVNDSSRFIGNAGSSGQVGLDERPVRTYGFWDGKRIQTGFSSLPENATMLAKTQEPLASLSFYQAKKDGIPNCSGVLTDYHQSYMQQLSSDGKRLESFSELQKRNGAEMVSGFQQQGRGYPLDANVMGGGILVGSGVSDPVAALKLHYAAARAKILGSDVESWRGDIGGR</sequence>
<dbReference type="EMBL" id="CP136897">
    <property type="protein sequence ID" value="WOL16282.1"/>
    <property type="molecule type" value="Genomic_DNA"/>
</dbReference>
<gene>
    <name evidence="9" type="ORF">Cni_G25069</name>
</gene>
<feature type="compositionally biased region" description="Basic and acidic residues" evidence="7">
    <location>
        <begin position="38"/>
        <end position="50"/>
    </location>
</feature>
<evidence type="ECO:0000256" key="5">
    <source>
        <dbReference type="ARBA" id="ARBA00023242"/>
    </source>
</evidence>
<evidence type="ECO:0000256" key="2">
    <source>
        <dbReference type="ARBA" id="ARBA00022771"/>
    </source>
</evidence>
<keyword evidence="1" id="KW-0479">Metal-binding</keyword>
<proteinExistence type="predicted"/>
<keyword evidence="10" id="KW-1185">Reference proteome</keyword>
<feature type="compositionally biased region" description="Polar residues" evidence="7">
    <location>
        <begin position="281"/>
        <end position="290"/>
    </location>
</feature>
<feature type="coiled-coil region" evidence="6">
    <location>
        <begin position="391"/>
        <end position="418"/>
    </location>
</feature>
<name>A0AAQ3KZG1_9LILI</name>
<dbReference type="Gene3D" id="1.10.10.60">
    <property type="entry name" value="Homeodomain-like"/>
    <property type="match status" value="1"/>
</dbReference>
<dbReference type="GO" id="GO:0005634">
    <property type="term" value="C:nucleus"/>
    <property type="evidence" value="ECO:0007669"/>
    <property type="project" value="UniProtKB-ARBA"/>
</dbReference>
<dbReference type="GO" id="GO:0008270">
    <property type="term" value="F:zinc ion binding"/>
    <property type="evidence" value="ECO:0007669"/>
    <property type="project" value="UniProtKB-KW"/>
</dbReference>
<evidence type="ECO:0000313" key="9">
    <source>
        <dbReference type="EMBL" id="WOL16282.1"/>
    </source>
</evidence>
<feature type="compositionally biased region" description="Basic and acidic residues" evidence="7">
    <location>
        <begin position="7"/>
        <end position="26"/>
    </location>
</feature>
<organism evidence="9 10">
    <name type="scientific">Canna indica</name>
    <name type="common">Indian-shot</name>
    <dbReference type="NCBI Taxonomy" id="4628"/>
    <lineage>
        <taxon>Eukaryota</taxon>
        <taxon>Viridiplantae</taxon>
        <taxon>Streptophyta</taxon>
        <taxon>Embryophyta</taxon>
        <taxon>Tracheophyta</taxon>
        <taxon>Spermatophyta</taxon>
        <taxon>Magnoliopsida</taxon>
        <taxon>Liliopsida</taxon>
        <taxon>Zingiberales</taxon>
        <taxon>Cannaceae</taxon>
        <taxon>Canna</taxon>
    </lineage>
</organism>
<dbReference type="Pfam" id="PF00249">
    <property type="entry name" value="Myb_DNA-binding"/>
    <property type="match status" value="2"/>
</dbReference>
<feature type="compositionally biased region" description="Gly residues" evidence="7">
    <location>
        <begin position="103"/>
        <end position="112"/>
    </location>
</feature>
<dbReference type="GO" id="GO:0003677">
    <property type="term" value="F:DNA binding"/>
    <property type="evidence" value="ECO:0007669"/>
    <property type="project" value="UniProtKB-KW"/>
</dbReference>
<dbReference type="CDD" id="cd00167">
    <property type="entry name" value="SANT"/>
    <property type="match status" value="1"/>
</dbReference>
<evidence type="ECO:0000259" key="8">
    <source>
        <dbReference type="PROSITE" id="PS51293"/>
    </source>
</evidence>
<keyword evidence="4" id="KW-0238">DNA-binding</keyword>
<reference evidence="9 10" key="1">
    <citation type="submission" date="2023-10" db="EMBL/GenBank/DDBJ databases">
        <title>Chromosome-scale genome assembly provides insights into flower coloration mechanisms of Canna indica.</title>
        <authorList>
            <person name="Li C."/>
        </authorList>
    </citation>
    <scope>NUCLEOTIDE SEQUENCE [LARGE SCALE GENOMIC DNA]</scope>
    <source>
        <tissue evidence="9">Flower</tissue>
    </source>
</reference>
<dbReference type="PANTHER" id="PTHR47340:SF1">
    <property type="entry name" value="DUPLICATED HOMEODOMAIN-LIKE SUPERFAMILY PROTEIN"/>
    <property type="match status" value="1"/>
</dbReference>